<evidence type="ECO:0000256" key="3">
    <source>
        <dbReference type="PROSITE-ProRule" id="PRU01191"/>
    </source>
</evidence>
<comment type="caution">
    <text evidence="3">Lacks conserved residue(s) required for the propagation of feature annotation.</text>
</comment>
<keyword evidence="5" id="KW-1185">Reference proteome</keyword>
<evidence type="ECO:0000256" key="1">
    <source>
        <dbReference type="ARBA" id="ARBA00023015"/>
    </source>
</evidence>
<keyword evidence="1" id="KW-0805">Transcription regulation</keyword>
<evidence type="ECO:0000313" key="5">
    <source>
        <dbReference type="Proteomes" id="UP000006038"/>
    </source>
</evidence>
<feature type="region of interest" description="SAW" evidence="3">
    <location>
        <begin position="1"/>
        <end position="32"/>
    </location>
</feature>
<comment type="similarity">
    <text evidence="3">Belongs to the GRAS family.</text>
</comment>
<sequence>MYPWKGYTLVEEDGCLKLGWKDLSLLTASSWEPTDADATAAGDAHHEDHNS</sequence>
<name>J3MM53_ORYBR</name>
<protein>
    <submittedName>
        <fullName evidence="4">Uncharacterized protein</fullName>
    </submittedName>
</protein>
<dbReference type="PROSITE" id="PS50985">
    <property type="entry name" value="GRAS"/>
    <property type="match status" value="1"/>
</dbReference>
<dbReference type="Gramene" id="OB07G24850.1">
    <property type="protein sequence ID" value="OB07G24850.1"/>
    <property type="gene ID" value="OB07G24850"/>
</dbReference>
<dbReference type="AlphaFoldDB" id="J3MM53"/>
<accession>J3MM53</accession>
<keyword evidence="2" id="KW-0804">Transcription</keyword>
<evidence type="ECO:0000313" key="4">
    <source>
        <dbReference type="EnsemblPlants" id="OB07G24850.1"/>
    </source>
</evidence>
<reference evidence="4" key="2">
    <citation type="submission" date="2013-04" db="UniProtKB">
        <authorList>
            <consortium name="EnsemblPlants"/>
        </authorList>
    </citation>
    <scope>IDENTIFICATION</scope>
</reference>
<dbReference type="InterPro" id="IPR005202">
    <property type="entry name" value="TF_GRAS"/>
</dbReference>
<dbReference type="EnsemblPlants" id="OB07G24850.1">
    <property type="protein sequence ID" value="OB07G24850.1"/>
    <property type="gene ID" value="OB07G24850"/>
</dbReference>
<proteinExistence type="inferred from homology"/>
<evidence type="ECO:0000256" key="2">
    <source>
        <dbReference type="ARBA" id="ARBA00023163"/>
    </source>
</evidence>
<dbReference type="Proteomes" id="UP000006038">
    <property type="component" value="Chromosome 7"/>
</dbReference>
<dbReference type="STRING" id="4533.J3MM53"/>
<organism evidence="4">
    <name type="scientific">Oryza brachyantha</name>
    <name type="common">malo sina</name>
    <dbReference type="NCBI Taxonomy" id="4533"/>
    <lineage>
        <taxon>Eukaryota</taxon>
        <taxon>Viridiplantae</taxon>
        <taxon>Streptophyta</taxon>
        <taxon>Embryophyta</taxon>
        <taxon>Tracheophyta</taxon>
        <taxon>Spermatophyta</taxon>
        <taxon>Magnoliopsida</taxon>
        <taxon>Liliopsida</taxon>
        <taxon>Poales</taxon>
        <taxon>Poaceae</taxon>
        <taxon>BOP clade</taxon>
        <taxon>Oryzoideae</taxon>
        <taxon>Oryzeae</taxon>
        <taxon>Oryzinae</taxon>
        <taxon>Oryza</taxon>
    </lineage>
</organism>
<reference evidence="4" key="1">
    <citation type="journal article" date="2013" name="Nat. Commun.">
        <title>Whole-genome sequencing of Oryza brachyantha reveals mechanisms underlying Oryza genome evolution.</title>
        <authorList>
            <person name="Chen J."/>
            <person name="Huang Q."/>
            <person name="Gao D."/>
            <person name="Wang J."/>
            <person name="Lang Y."/>
            <person name="Liu T."/>
            <person name="Li B."/>
            <person name="Bai Z."/>
            <person name="Luis Goicoechea J."/>
            <person name="Liang C."/>
            <person name="Chen C."/>
            <person name="Zhang W."/>
            <person name="Sun S."/>
            <person name="Liao Y."/>
            <person name="Zhang X."/>
            <person name="Yang L."/>
            <person name="Song C."/>
            <person name="Wang M."/>
            <person name="Shi J."/>
            <person name="Liu G."/>
            <person name="Liu J."/>
            <person name="Zhou H."/>
            <person name="Zhou W."/>
            <person name="Yu Q."/>
            <person name="An N."/>
            <person name="Chen Y."/>
            <person name="Cai Q."/>
            <person name="Wang B."/>
            <person name="Liu B."/>
            <person name="Min J."/>
            <person name="Huang Y."/>
            <person name="Wu H."/>
            <person name="Li Z."/>
            <person name="Zhang Y."/>
            <person name="Yin Y."/>
            <person name="Song W."/>
            <person name="Jiang J."/>
            <person name="Jackson S.A."/>
            <person name="Wing R.A."/>
            <person name="Wang J."/>
            <person name="Chen M."/>
        </authorList>
    </citation>
    <scope>NUCLEOTIDE SEQUENCE [LARGE SCALE GENOMIC DNA]</scope>
    <source>
        <strain evidence="4">cv. IRGC 101232</strain>
    </source>
</reference>
<dbReference type="HOGENOM" id="CLU_3130475_0_0_1"/>
<dbReference type="Pfam" id="PF03514">
    <property type="entry name" value="GRAS"/>
    <property type="match status" value="1"/>
</dbReference>